<dbReference type="Pfam" id="PF17948">
    <property type="entry name" value="DnaT"/>
    <property type="match status" value="1"/>
</dbReference>
<feature type="region of interest" description="Disordered" evidence="1">
    <location>
        <begin position="280"/>
        <end position="304"/>
    </location>
</feature>
<organism evidence="3">
    <name type="scientific">Pseudomonas sp. WC2401</name>
    <dbReference type="NCBI Taxonomy" id="3234143"/>
    <lineage>
        <taxon>Bacteria</taxon>
        <taxon>Pseudomonadati</taxon>
        <taxon>Pseudomonadota</taxon>
        <taxon>Gammaproteobacteria</taxon>
        <taxon>Pseudomonadales</taxon>
        <taxon>Pseudomonadaceae</taxon>
        <taxon>Pseudomonas</taxon>
    </lineage>
</organism>
<dbReference type="Gene3D" id="1.10.8.1180">
    <property type="match status" value="1"/>
</dbReference>
<sequence>MARARNIKPGLFTNEVLVDLPAFDRLLFIGLWCLADREGRLEDRVRRIKMELFPCDNYDIEVGLNNLAGAGFITRYTSEGYAVIEVSNFTKHQNPHGSEKDSELPDVNGYLTVNERKNKLVVKGSARKFHVKELGNTVTASLGAVNPPLLNALIPDSGFQIPEEDQNHTLGADDNFSPTEPEQNSTTVESSAVQPEPAPESVNPKVPVEMTLDWMPDANLLQTYCIHFGVSADLFTKKAVAPFTAHHQTEGALNTQAKWVSLLVRWVKSDSTRTSNVRQFPAKPRTEDAYDDEDTTWLNQESTQ</sequence>
<proteinExistence type="predicted"/>
<gene>
    <name evidence="3" type="ORF">AB3G35_12690</name>
</gene>
<reference evidence="3" key="1">
    <citation type="submission" date="2024-07" db="EMBL/GenBank/DDBJ databases">
        <authorList>
            <person name="Biller S.J."/>
        </authorList>
    </citation>
    <scope>NUCLEOTIDE SEQUENCE</scope>
    <source>
        <strain evidence="3">WC2401</strain>
    </source>
</reference>
<accession>A0AB39WSN8</accession>
<dbReference type="RefSeq" id="WP_369781534.1">
    <property type="nucleotide sequence ID" value="NZ_CP165623.1"/>
</dbReference>
<name>A0AB39WSN8_9PSED</name>
<feature type="domain" description="DnaT DNA-binding" evidence="2">
    <location>
        <begin position="209"/>
        <end position="275"/>
    </location>
</feature>
<dbReference type="EMBL" id="CP165623">
    <property type="protein sequence ID" value="XDV03952.1"/>
    <property type="molecule type" value="Genomic_DNA"/>
</dbReference>
<protein>
    <submittedName>
        <fullName evidence="3">DnaT-like ssDNA-binding domain-containing protein</fullName>
    </submittedName>
</protein>
<feature type="region of interest" description="Disordered" evidence="1">
    <location>
        <begin position="160"/>
        <end position="204"/>
    </location>
</feature>
<evidence type="ECO:0000313" key="3">
    <source>
        <dbReference type="EMBL" id="XDV03952.1"/>
    </source>
</evidence>
<dbReference type="InterPro" id="IPR040480">
    <property type="entry name" value="DnaT_DNA_bind"/>
</dbReference>
<dbReference type="AlphaFoldDB" id="A0AB39WSN8"/>
<feature type="compositionally biased region" description="Polar residues" evidence="1">
    <location>
        <begin position="176"/>
        <end position="193"/>
    </location>
</feature>
<evidence type="ECO:0000256" key="1">
    <source>
        <dbReference type="SAM" id="MobiDB-lite"/>
    </source>
</evidence>
<evidence type="ECO:0000259" key="2">
    <source>
        <dbReference type="Pfam" id="PF17948"/>
    </source>
</evidence>